<protein>
    <submittedName>
        <fullName evidence="4">Outer membrane lipoprotein carrier protein</fullName>
    </submittedName>
</protein>
<evidence type="ECO:0000313" key="4">
    <source>
        <dbReference type="EMBL" id="ROR40901.1"/>
    </source>
</evidence>
<dbReference type="InterPro" id="IPR029046">
    <property type="entry name" value="LolA/LolB/LppX"/>
</dbReference>
<sequence length="163" mass="19221">MKKIILFLSAVFLFALTPPKEFSAKFVQTVKSQDQTITYKGDVYKKGEEIVWKYTYPTEKTIWIKNKIYIYEPDLMQLTIANKKNATLNEILKKAKKIKDDLYETKVDNKTIYFIYDKTLKKLYYTDDLGNKVEIKFFDQKNSAPSDVFKLNYLADVDVVHEN</sequence>
<dbReference type="RefSeq" id="WP_123351809.1">
    <property type="nucleotide sequence ID" value="NZ_CP027432.2"/>
</dbReference>
<dbReference type="Proteomes" id="UP000272781">
    <property type="component" value="Unassembled WGS sequence"/>
</dbReference>
<dbReference type="InterPro" id="IPR004564">
    <property type="entry name" value="OM_lipoprot_carrier_LolA-like"/>
</dbReference>
<reference evidence="6" key="1">
    <citation type="submission" date="2018-03" db="EMBL/GenBank/DDBJ databases">
        <title>A comparative analysis of the Nautiliaceae.</title>
        <authorList>
            <person name="Grosche A."/>
            <person name="Smedile F."/>
            <person name="Vetriani C."/>
        </authorList>
    </citation>
    <scope>NUCLEOTIDE SEQUENCE [LARGE SCALE GENOMIC DNA]</scope>
    <source>
        <strain evidence="6">TB6</strain>
    </source>
</reference>
<accession>A0AAJ4RE47</accession>
<name>A0AAJ4RE47_9BACT</name>
<reference evidence="3" key="3">
    <citation type="submission" date="2019-06" db="EMBL/GenBank/DDBJ databases">
        <title>A comparative analysis of the Nautiliaceae.</title>
        <authorList>
            <person name="Grosche A."/>
            <person name="Smedile F."/>
            <person name="Vetriani C."/>
        </authorList>
    </citation>
    <scope>NUCLEOTIDE SEQUENCE</scope>
    <source>
        <strain evidence="3">TB6</strain>
    </source>
</reference>
<keyword evidence="4" id="KW-0449">Lipoprotein</keyword>
<evidence type="ECO:0000256" key="1">
    <source>
        <dbReference type="ARBA" id="ARBA00022729"/>
    </source>
</evidence>
<evidence type="ECO:0000256" key="2">
    <source>
        <dbReference type="SAM" id="SignalP"/>
    </source>
</evidence>
<proteinExistence type="predicted"/>
<dbReference type="Pfam" id="PF03548">
    <property type="entry name" value="LolA"/>
    <property type="match status" value="1"/>
</dbReference>
<feature type="chain" id="PRO_5042467070" evidence="2">
    <location>
        <begin position="24"/>
        <end position="163"/>
    </location>
</feature>
<dbReference type="Gene3D" id="2.50.20.10">
    <property type="entry name" value="Lipoprotein localisation LolA/LolB/LppX"/>
    <property type="match status" value="1"/>
</dbReference>
<dbReference type="AlphaFoldDB" id="A0AAJ4RE47"/>
<dbReference type="Proteomes" id="UP000298805">
    <property type="component" value="Chromosome"/>
</dbReference>
<evidence type="ECO:0000313" key="6">
    <source>
        <dbReference type="Proteomes" id="UP000298805"/>
    </source>
</evidence>
<dbReference type="EMBL" id="CP027432">
    <property type="protein sequence ID" value="QCI28376.1"/>
    <property type="molecule type" value="Genomic_DNA"/>
</dbReference>
<dbReference type="SUPFAM" id="SSF89392">
    <property type="entry name" value="Prokaryotic lipoproteins and lipoprotein localization factors"/>
    <property type="match status" value="1"/>
</dbReference>
<dbReference type="NCBIfam" id="NF000663">
    <property type="entry name" value="PRK00031.2-1"/>
    <property type="match status" value="1"/>
</dbReference>
<evidence type="ECO:0000313" key="5">
    <source>
        <dbReference type="Proteomes" id="UP000272781"/>
    </source>
</evidence>
<dbReference type="EMBL" id="RJVK01000001">
    <property type="protein sequence ID" value="ROR40901.1"/>
    <property type="molecule type" value="Genomic_DNA"/>
</dbReference>
<reference evidence="4 5" key="2">
    <citation type="submission" date="2018-11" db="EMBL/GenBank/DDBJ databases">
        <title>Genomic Encyclopedia of Type Strains, Phase IV (KMG-IV): sequencing the most valuable type-strain genomes for metagenomic binning, comparative biology and taxonomic classification.</title>
        <authorList>
            <person name="Goeker M."/>
        </authorList>
    </citation>
    <scope>NUCLEOTIDE SEQUENCE [LARGE SCALE GENOMIC DNA]</scope>
    <source>
        <strain evidence="4 5">DSM 27783</strain>
    </source>
</reference>
<organism evidence="4 5">
    <name type="scientific">Caminibacter pacificus</name>
    <dbReference type="NCBI Taxonomy" id="1424653"/>
    <lineage>
        <taxon>Bacteria</taxon>
        <taxon>Pseudomonadati</taxon>
        <taxon>Campylobacterota</taxon>
        <taxon>Epsilonproteobacteria</taxon>
        <taxon>Nautiliales</taxon>
        <taxon>Nautiliaceae</taxon>
        <taxon>Caminibacter</taxon>
    </lineage>
</organism>
<gene>
    <name evidence="3" type="ORF">C6V80_05220</name>
    <name evidence="4" type="ORF">EDC58_0382</name>
</gene>
<feature type="signal peptide" evidence="2">
    <location>
        <begin position="1"/>
        <end position="23"/>
    </location>
</feature>
<keyword evidence="1 2" id="KW-0732">Signal</keyword>
<dbReference type="CDD" id="cd16325">
    <property type="entry name" value="LolA"/>
    <property type="match status" value="1"/>
</dbReference>
<keyword evidence="6" id="KW-1185">Reference proteome</keyword>
<evidence type="ECO:0000313" key="3">
    <source>
        <dbReference type="EMBL" id="QCI28376.1"/>
    </source>
</evidence>